<dbReference type="OMA" id="YEYWMPA"/>
<name>E9DUA8_METAQ</name>
<evidence type="ECO:0000313" key="3">
    <source>
        <dbReference type="Proteomes" id="UP000002499"/>
    </source>
</evidence>
<evidence type="ECO:0000313" key="2">
    <source>
        <dbReference type="EMBL" id="EFY92570.1"/>
    </source>
</evidence>
<reference evidence="2 3" key="1">
    <citation type="journal article" date="2011" name="PLoS Genet.">
        <title>Genome sequencing and comparative transcriptomics of the model entomopathogenic fungi Metarhizium anisopliae and M. acridum.</title>
        <authorList>
            <person name="Gao Q."/>
            <person name="Jin K."/>
            <person name="Ying S.H."/>
            <person name="Zhang Y."/>
            <person name="Xiao G."/>
            <person name="Shang Y."/>
            <person name="Duan Z."/>
            <person name="Hu X."/>
            <person name="Xie X.Q."/>
            <person name="Zhou G."/>
            <person name="Peng G."/>
            <person name="Luo Z."/>
            <person name="Huang W."/>
            <person name="Wang B."/>
            <person name="Fang W."/>
            <person name="Wang S."/>
            <person name="Zhong Y."/>
            <person name="Ma L.J."/>
            <person name="St Leger R.J."/>
            <person name="Zhao G.P."/>
            <person name="Pei Y."/>
            <person name="Feng M.G."/>
            <person name="Xia Y."/>
            <person name="Wang C."/>
        </authorList>
    </citation>
    <scope>NUCLEOTIDE SEQUENCE [LARGE SCALE GENOMIC DNA]</scope>
    <source>
        <strain evidence="2 3">CQMa 102</strain>
    </source>
</reference>
<dbReference type="HOGENOM" id="CLU_034489_0_0_1"/>
<feature type="transmembrane region" description="Helical" evidence="1">
    <location>
        <begin position="199"/>
        <end position="218"/>
    </location>
</feature>
<dbReference type="InParanoid" id="E9DUA8"/>
<dbReference type="KEGG" id="maw:19245517"/>
<dbReference type="AlphaFoldDB" id="E9DUA8"/>
<accession>E9DUA8</accession>
<organism evidence="3">
    <name type="scientific">Metarhizium acridum (strain CQMa 102)</name>
    <dbReference type="NCBI Taxonomy" id="655827"/>
    <lineage>
        <taxon>Eukaryota</taxon>
        <taxon>Fungi</taxon>
        <taxon>Dikarya</taxon>
        <taxon>Ascomycota</taxon>
        <taxon>Pezizomycotina</taxon>
        <taxon>Sordariomycetes</taxon>
        <taxon>Hypocreomycetidae</taxon>
        <taxon>Hypocreales</taxon>
        <taxon>Clavicipitaceae</taxon>
        <taxon>Metarhizium</taxon>
    </lineage>
</organism>
<dbReference type="Proteomes" id="UP000002499">
    <property type="component" value="Unassembled WGS sequence"/>
</dbReference>
<keyword evidence="1" id="KW-0812">Transmembrane</keyword>
<dbReference type="eggNOG" id="ENOG502SH7B">
    <property type="taxonomic scope" value="Eukaryota"/>
</dbReference>
<dbReference type="OrthoDB" id="1937642at2759"/>
<keyword evidence="3" id="KW-1185">Reference proteome</keyword>
<proteinExistence type="predicted"/>
<evidence type="ECO:0000256" key="1">
    <source>
        <dbReference type="SAM" id="Phobius"/>
    </source>
</evidence>
<sequence length="360" mass="40029">MAPLNDYDVTQSNSRPIEGPGREFLAQWSNPASIFTILLIIGGDVIQLACSAVTGGPRFPPTPLAFSFGWVSYIVAALRSPISDSPLLSPPEIDIKVINLDSGYGRQNPSWVLSRLVKAYGSWMPEEVRGNIPPPKTTSGADSAPIVSRRGGLCVAVYRWRKKSLPGVSIRDIYWWSGYGVTALQLIIAAIPILLYGNWAIFLATAAGSLFAYVFLAMPQWREEKWGIQHAKKTKAIALTRGNGSQHVIIIKGQWYLLFVGGIGMIHNMIIAAAPRRPEALGLPIEVCNDEGSSGVFATPKVMWTSMELEMKYPKCGKRLLEEFFHGPLIDWETRWWELPSDDLEREEIIGQKFVEIWSK</sequence>
<keyword evidence="1" id="KW-0472">Membrane</keyword>
<feature type="transmembrane region" description="Helical" evidence="1">
    <location>
        <begin position="255"/>
        <end position="274"/>
    </location>
</feature>
<dbReference type="GeneID" id="19245517"/>
<protein>
    <submittedName>
        <fullName evidence="2">Uncharacterized protein</fullName>
    </submittedName>
</protein>
<gene>
    <name evidence="2" type="ORF">MAC_01206</name>
</gene>
<feature type="transmembrane region" description="Helical" evidence="1">
    <location>
        <begin position="173"/>
        <end position="193"/>
    </location>
</feature>
<keyword evidence="1" id="KW-1133">Transmembrane helix</keyword>
<dbReference type="EMBL" id="GL698474">
    <property type="protein sequence ID" value="EFY92570.1"/>
    <property type="molecule type" value="Genomic_DNA"/>
</dbReference>